<keyword evidence="2" id="KW-1185">Reference proteome</keyword>
<accession>A0A3N4L7M5</accession>
<evidence type="ECO:0000313" key="1">
    <source>
        <dbReference type="EMBL" id="RPB18596.1"/>
    </source>
</evidence>
<protein>
    <submittedName>
        <fullName evidence="1">Uncharacterized protein</fullName>
    </submittedName>
</protein>
<dbReference type="AlphaFoldDB" id="A0A3N4L7M5"/>
<dbReference type="OrthoDB" id="5411643at2759"/>
<dbReference type="EMBL" id="ML121620">
    <property type="protein sequence ID" value="RPB18596.1"/>
    <property type="molecule type" value="Genomic_DNA"/>
</dbReference>
<reference evidence="1 2" key="1">
    <citation type="journal article" date="2018" name="Nat. Ecol. Evol.">
        <title>Pezizomycetes genomes reveal the molecular basis of ectomycorrhizal truffle lifestyle.</title>
        <authorList>
            <person name="Murat C."/>
            <person name="Payen T."/>
            <person name="Noel B."/>
            <person name="Kuo A."/>
            <person name="Morin E."/>
            <person name="Chen J."/>
            <person name="Kohler A."/>
            <person name="Krizsan K."/>
            <person name="Balestrini R."/>
            <person name="Da Silva C."/>
            <person name="Montanini B."/>
            <person name="Hainaut M."/>
            <person name="Levati E."/>
            <person name="Barry K.W."/>
            <person name="Belfiori B."/>
            <person name="Cichocki N."/>
            <person name="Clum A."/>
            <person name="Dockter R.B."/>
            <person name="Fauchery L."/>
            <person name="Guy J."/>
            <person name="Iotti M."/>
            <person name="Le Tacon F."/>
            <person name="Lindquist E.A."/>
            <person name="Lipzen A."/>
            <person name="Malagnac F."/>
            <person name="Mello A."/>
            <person name="Molinier V."/>
            <person name="Miyauchi S."/>
            <person name="Poulain J."/>
            <person name="Riccioni C."/>
            <person name="Rubini A."/>
            <person name="Sitrit Y."/>
            <person name="Splivallo R."/>
            <person name="Traeger S."/>
            <person name="Wang M."/>
            <person name="Zifcakova L."/>
            <person name="Wipf D."/>
            <person name="Zambonelli A."/>
            <person name="Paolocci F."/>
            <person name="Nowrousian M."/>
            <person name="Ottonello S."/>
            <person name="Baldrian P."/>
            <person name="Spatafora J.W."/>
            <person name="Henrissat B."/>
            <person name="Nagy L.G."/>
            <person name="Aury J.M."/>
            <person name="Wincker P."/>
            <person name="Grigoriev I.V."/>
            <person name="Bonfante P."/>
            <person name="Martin F.M."/>
        </authorList>
    </citation>
    <scope>NUCLEOTIDE SEQUENCE [LARGE SCALE GENOMIC DNA]</scope>
    <source>
        <strain evidence="1 2">ATCC MYA-4762</strain>
    </source>
</reference>
<gene>
    <name evidence="1" type="ORF">L211DRAFT_853979</name>
</gene>
<proteinExistence type="predicted"/>
<evidence type="ECO:0000313" key="2">
    <source>
        <dbReference type="Proteomes" id="UP000267821"/>
    </source>
</evidence>
<organism evidence="1 2">
    <name type="scientific">Terfezia boudieri ATCC MYA-4762</name>
    <dbReference type="NCBI Taxonomy" id="1051890"/>
    <lineage>
        <taxon>Eukaryota</taxon>
        <taxon>Fungi</taxon>
        <taxon>Dikarya</taxon>
        <taxon>Ascomycota</taxon>
        <taxon>Pezizomycotina</taxon>
        <taxon>Pezizomycetes</taxon>
        <taxon>Pezizales</taxon>
        <taxon>Pezizaceae</taxon>
        <taxon>Terfezia</taxon>
    </lineage>
</organism>
<sequence>MSEQPHHILEEQEEERKPKRKRICYTSELKLKLIQLCIQNGNRYIETVPEDDFWSYIRTLFLSMLECNTNTRNGISIHRKVADISGVAIAPPTDLEQAINT</sequence>
<dbReference type="Proteomes" id="UP000267821">
    <property type="component" value="Unassembled WGS sequence"/>
</dbReference>
<name>A0A3N4L7M5_9PEZI</name>
<dbReference type="InParanoid" id="A0A3N4L7M5"/>